<comment type="caution">
    <text evidence="2">The sequence shown here is derived from an EMBL/GenBank/DDBJ whole genome shotgun (WGS) entry which is preliminary data.</text>
</comment>
<organism evidence="2 3">
    <name type="scientific">Podospora appendiculata</name>
    <dbReference type="NCBI Taxonomy" id="314037"/>
    <lineage>
        <taxon>Eukaryota</taxon>
        <taxon>Fungi</taxon>
        <taxon>Dikarya</taxon>
        <taxon>Ascomycota</taxon>
        <taxon>Pezizomycotina</taxon>
        <taxon>Sordariomycetes</taxon>
        <taxon>Sordariomycetidae</taxon>
        <taxon>Sordariales</taxon>
        <taxon>Podosporaceae</taxon>
        <taxon>Podospora</taxon>
    </lineage>
</organism>
<proteinExistence type="predicted"/>
<keyword evidence="3" id="KW-1185">Reference proteome</keyword>
<evidence type="ECO:0000256" key="1">
    <source>
        <dbReference type="SAM" id="MobiDB-lite"/>
    </source>
</evidence>
<evidence type="ECO:0000313" key="2">
    <source>
        <dbReference type="EMBL" id="KAK3694260.1"/>
    </source>
</evidence>
<feature type="compositionally biased region" description="Basic and acidic residues" evidence="1">
    <location>
        <begin position="827"/>
        <end position="841"/>
    </location>
</feature>
<accession>A0AAE0XJ70</accession>
<name>A0AAE0XJ70_9PEZI</name>
<reference evidence="2" key="2">
    <citation type="submission" date="2023-06" db="EMBL/GenBank/DDBJ databases">
        <authorList>
            <consortium name="Lawrence Berkeley National Laboratory"/>
            <person name="Haridas S."/>
            <person name="Hensen N."/>
            <person name="Bonometti L."/>
            <person name="Westerberg I."/>
            <person name="Brannstrom I.O."/>
            <person name="Guillou S."/>
            <person name="Cros-Aarteil S."/>
            <person name="Calhoun S."/>
            <person name="Kuo A."/>
            <person name="Mondo S."/>
            <person name="Pangilinan J."/>
            <person name="Riley R."/>
            <person name="Labutti K."/>
            <person name="Andreopoulos B."/>
            <person name="Lipzen A."/>
            <person name="Chen C."/>
            <person name="Yanf M."/>
            <person name="Daum C."/>
            <person name="Ng V."/>
            <person name="Clum A."/>
            <person name="Steindorff A."/>
            <person name="Ohm R."/>
            <person name="Martin F."/>
            <person name="Silar P."/>
            <person name="Natvig D."/>
            <person name="Lalanne C."/>
            <person name="Gautier V."/>
            <person name="Ament-Velasquez S.L."/>
            <person name="Kruys A."/>
            <person name="Hutchinson M.I."/>
            <person name="Powell A.J."/>
            <person name="Barry K."/>
            <person name="Miller A.N."/>
            <person name="Grigoriev I.V."/>
            <person name="Debuchy R."/>
            <person name="Gladieux P."/>
            <person name="Thoren M.H."/>
            <person name="Johannesson H."/>
        </authorList>
    </citation>
    <scope>NUCLEOTIDE SEQUENCE</scope>
    <source>
        <strain evidence="2">CBS 314.62</strain>
    </source>
</reference>
<dbReference type="EMBL" id="JAULSO010000001">
    <property type="protein sequence ID" value="KAK3694260.1"/>
    <property type="molecule type" value="Genomic_DNA"/>
</dbReference>
<dbReference type="Proteomes" id="UP001270362">
    <property type="component" value="Unassembled WGS sequence"/>
</dbReference>
<evidence type="ECO:0000313" key="3">
    <source>
        <dbReference type="Proteomes" id="UP001270362"/>
    </source>
</evidence>
<sequence length="853" mass="95131">MPITPTHPEDGGSKTDPAKICAAATEAGIVVHNPPDFYVGSEYLGVCAVSEEHADQSKYGWQVADFLAWKTLFYGVGDKTAQTWLSTIDITKLLLERPDLNIYPYEKIVGENNNDLTIIDTHNCEYDLKKHISDRAKIANERENGLVIMFFAPVTPEQDICIDLECGHKSYLTMERIREIIRDSVKHSELPVMVMTPSPFTGGWMCNPALFGHPASRPTPETKMGMIARSCGTAFANKFIEVCTKRSTPFLTDEQRSELPYEDMMPIRPTELQVTSLHQFHEKIHEVMAHRFAPLSKIHQFNMKYGHDHWLTFAERRNLSVLDFWSRRWDKVEGDETQSDDRFEFLGAAFGGRRDSQIFHLQYLATIELQTCPGDWNRPVSYFTKQLLSNFLQTTDPTEKDLKHVYVCIEYRASSMILAQVLAKGLNLPALKNSRCRFWHDVDKDKTSYKKSQVAFSNLMNLFDPMALTPGERRHEFKSARFWRHVRWLSAAIAIKFENETDADIKHFIAAEVEPLITDIRETQFNILINDPAVERLGHEWLASIGVDTESGSAAILPPALTHQGSLDFTESNPAPEMVISKTSNYEFSDIPSEPIPIGGYVARPLKFTPDNEFSPSHGTVALESIDELIKKTIELEVQGQVENTQVNEAADSKPIMKPVVEPTKKEHVEETPIHHPSSTQTPQASTTALVNSGESYQNLTLAEITQLLTDSSGNDTVRLMRLLERALELAKEQATASAVTMTGTLAVAEPSGTSMGQPQVAVEQTAVEHDRSGPDGTNMTADNPAVALNPTPPQSPSKGGPAENSGIGDNDTEGKSESLTTEEATDAEKAASKPDSKLVDGEEFWDQVGWHS</sequence>
<feature type="region of interest" description="Disordered" evidence="1">
    <location>
        <begin position="750"/>
        <end position="853"/>
    </location>
</feature>
<protein>
    <submittedName>
        <fullName evidence="2">Uncharacterized protein</fullName>
    </submittedName>
</protein>
<gene>
    <name evidence="2" type="ORF">B0T22DRAFT_477022</name>
</gene>
<reference evidence="2" key="1">
    <citation type="journal article" date="2023" name="Mol. Phylogenet. Evol.">
        <title>Genome-scale phylogeny and comparative genomics of the fungal order Sordariales.</title>
        <authorList>
            <person name="Hensen N."/>
            <person name="Bonometti L."/>
            <person name="Westerberg I."/>
            <person name="Brannstrom I.O."/>
            <person name="Guillou S."/>
            <person name="Cros-Aarteil S."/>
            <person name="Calhoun S."/>
            <person name="Haridas S."/>
            <person name="Kuo A."/>
            <person name="Mondo S."/>
            <person name="Pangilinan J."/>
            <person name="Riley R."/>
            <person name="LaButti K."/>
            <person name="Andreopoulos B."/>
            <person name="Lipzen A."/>
            <person name="Chen C."/>
            <person name="Yan M."/>
            <person name="Daum C."/>
            <person name="Ng V."/>
            <person name="Clum A."/>
            <person name="Steindorff A."/>
            <person name="Ohm R.A."/>
            <person name="Martin F."/>
            <person name="Silar P."/>
            <person name="Natvig D.O."/>
            <person name="Lalanne C."/>
            <person name="Gautier V."/>
            <person name="Ament-Velasquez S.L."/>
            <person name="Kruys A."/>
            <person name="Hutchinson M.I."/>
            <person name="Powell A.J."/>
            <person name="Barry K."/>
            <person name="Miller A.N."/>
            <person name="Grigoriev I.V."/>
            <person name="Debuchy R."/>
            <person name="Gladieux P."/>
            <person name="Hiltunen Thoren M."/>
            <person name="Johannesson H."/>
        </authorList>
    </citation>
    <scope>NUCLEOTIDE SEQUENCE</scope>
    <source>
        <strain evidence="2">CBS 314.62</strain>
    </source>
</reference>
<dbReference type="AlphaFoldDB" id="A0AAE0XJ70"/>